<evidence type="ECO:0000313" key="2">
    <source>
        <dbReference type="EMBL" id="CAE0698077.1"/>
    </source>
</evidence>
<reference evidence="2" key="1">
    <citation type="submission" date="2021-01" db="EMBL/GenBank/DDBJ databases">
        <authorList>
            <person name="Corre E."/>
            <person name="Pelletier E."/>
            <person name="Niang G."/>
            <person name="Scheremetjew M."/>
            <person name="Finn R."/>
            <person name="Kale V."/>
            <person name="Holt S."/>
            <person name="Cochrane G."/>
            <person name="Meng A."/>
            <person name="Brown T."/>
            <person name="Cohen L."/>
        </authorList>
    </citation>
    <scope>NUCLEOTIDE SEQUENCE</scope>
    <source>
        <strain evidence="2">CCMP1756</strain>
    </source>
</reference>
<feature type="region of interest" description="Disordered" evidence="1">
    <location>
        <begin position="1"/>
        <end position="48"/>
    </location>
</feature>
<accession>A0A7S3ZYR1</accession>
<name>A0A7S3ZYR1_9STRA</name>
<feature type="compositionally biased region" description="Low complexity" evidence="1">
    <location>
        <begin position="20"/>
        <end position="35"/>
    </location>
</feature>
<proteinExistence type="predicted"/>
<evidence type="ECO:0000256" key="1">
    <source>
        <dbReference type="SAM" id="MobiDB-lite"/>
    </source>
</evidence>
<organism evidence="2">
    <name type="scientific">Pelagomonas calceolata</name>
    <dbReference type="NCBI Taxonomy" id="35677"/>
    <lineage>
        <taxon>Eukaryota</taxon>
        <taxon>Sar</taxon>
        <taxon>Stramenopiles</taxon>
        <taxon>Ochrophyta</taxon>
        <taxon>Pelagophyceae</taxon>
        <taxon>Pelagomonadales</taxon>
        <taxon>Pelagomonadaceae</taxon>
        <taxon>Pelagomonas</taxon>
    </lineage>
</organism>
<sequence>MSAALKASPRCPRAPRDRQPSPAAPSKAAPVEKAPAAPPAPCHRAPSAMPIIRKKQPRLYAGVKQDQRIPNKTGHVAFIDVGEERMKWQRTVSETDALYQLPDTRSRCGTPFGTSTRSDWENTMKSKRDLYNPYASPGNYNPPLNVTLRAPPSIKFGYSSRLERYGRNKTPGPDYNIDGIYSNGPTCGRVKLGFAKSKRKDLIVSATDASYFPRFPKGKSAPLTGRNFFGLKEEQSRSPGPVYDTAKYDFGKPAANVIGFPGGHFSFGAGRNFDRFKLRDQPMILSAELR</sequence>
<dbReference type="AlphaFoldDB" id="A0A7S3ZYR1"/>
<dbReference type="EMBL" id="HBIW01015675">
    <property type="protein sequence ID" value="CAE0698077.1"/>
    <property type="molecule type" value="Transcribed_RNA"/>
</dbReference>
<protein>
    <submittedName>
        <fullName evidence="2">Uncharacterized protein</fullName>
    </submittedName>
</protein>
<gene>
    <name evidence="2" type="ORF">PCAL00307_LOCUS13513</name>
</gene>